<keyword evidence="3 5" id="KW-1133">Transmembrane helix</keyword>
<dbReference type="VEuPathDB" id="AmoebaDB:ACA1_367920"/>
<evidence type="ECO:0000256" key="5">
    <source>
        <dbReference type="SAM" id="Phobius"/>
    </source>
</evidence>
<name>L8GYT8_ACACF</name>
<protein>
    <recommendedName>
        <fullName evidence="8">Ion transport domain-containing protein</fullName>
    </recommendedName>
</protein>
<reference evidence="6 7" key="1">
    <citation type="journal article" date="2013" name="Genome Biol.">
        <title>Genome of Acanthamoeba castellanii highlights extensive lateral gene transfer and early evolution of tyrosine kinase signaling.</title>
        <authorList>
            <person name="Clarke M."/>
            <person name="Lohan A.J."/>
            <person name="Liu B."/>
            <person name="Lagkouvardos I."/>
            <person name="Roy S."/>
            <person name="Zafar N."/>
            <person name="Bertelli C."/>
            <person name="Schilde C."/>
            <person name="Kianianmomeni A."/>
            <person name="Burglin T.R."/>
            <person name="Frech C."/>
            <person name="Turcotte B."/>
            <person name="Kopec K.O."/>
            <person name="Synnott J.M."/>
            <person name="Choo C."/>
            <person name="Paponov I."/>
            <person name="Finkler A."/>
            <person name="Soon Heng Tan C."/>
            <person name="Hutchins A.P."/>
            <person name="Weinmeier T."/>
            <person name="Rattei T."/>
            <person name="Chu J.S."/>
            <person name="Gimenez G."/>
            <person name="Irimia M."/>
            <person name="Rigden D.J."/>
            <person name="Fitzpatrick D.A."/>
            <person name="Lorenzo-Morales J."/>
            <person name="Bateman A."/>
            <person name="Chiu C.H."/>
            <person name="Tang P."/>
            <person name="Hegemann P."/>
            <person name="Fromm H."/>
            <person name="Raoult D."/>
            <person name="Greub G."/>
            <person name="Miranda-Saavedra D."/>
            <person name="Chen N."/>
            <person name="Nash P."/>
            <person name="Ginger M.L."/>
            <person name="Horn M."/>
            <person name="Schaap P."/>
            <person name="Caler L."/>
            <person name="Loftus B."/>
        </authorList>
    </citation>
    <scope>NUCLEOTIDE SEQUENCE [LARGE SCALE GENOMIC DNA]</scope>
    <source>
        <strain evidence="6 7">Neff</strain>
    </source>
</reference>
<dbReference type="Proteomes" id="UP000011083">
    <property type="component" value="Unassembled WGS sequence"/>
</dbReference>
<feature type="transmembrane region" description="Helical" evidence="5">
    <location>
        <begin position="54"/>
        <end position="73"/>
    </location>
</feature>
<evidence type="ECO:0000256" key="4">
    <source>
        <dbReference type="ARBA" id="ARBA00023136"/>
    </source>
</evidence>
<dbReference type="PANTHER" id="PTHR38483:SF1">
    <property type="entry name" value="ION TRANSPORT DOMAIN-CONTAINING PROTEIN"/>
    <property type="match status" value="1"/>
</dbReference>
<dbReference type="STRING" id="1257118.L8GYT8"/>
<dbReference type="PANTHER" id="PTHR38483">
    <property type="entry name" value="CHROMOSOME 1, WHOLE GENOME SHOTGUN SEQUENCE"/>
    <property type="match status" value="1"/>
</dbReference>
<dbReference type="SUPFAM" id="SSF81324">
    <property type="entry name" value="Voltage-gated potassium channels"/>
    <property type="match status" value="1"/>
</dbReference>
<evidence type="ECO:0000256" key="2">
    <source>
        <dbReference type="ARBA" id="ARBA00022692"/>
    </source>
</evidence>
<evidence type="ECO:0000256" key="1">
    <source>
        <dbReference type="ARBA" id="ARBA00004141"/>
    </source>
</evidence>
<evidence type="ECO:0000313" key="7">
    <source>
        <dbReference type="Proteomes" id="UP000011083"/>
    </source>
</evidence>
<accession>L8GYT8</accession>
<dbReference type="GeneID" id="14918992"/>
<evidence type="ECO:0000256" key="3">
    <source>
        <dbReference type="ARBA" id="ARBA00022989"/>
    </source>
</evidence>
<evidence type="ECO:0008006" key="8">
    <source>
        <dbReference type="Google" id="ProtNLM"/>
    </source>
</evidence>
<sequence length="246" mass="28062">MLRGFTEDDDFMTWVDPQEQLHQEGEDVHTSALTVHQKISNLANRWLHSRGCSLFYVGMILLNLFLIGWVIIARGYPTHWFFVTLEVFINVALVSEVVFKLVAQKQRFFASKSNWFDLVVTVLCVVSLGVYFGGPSTMEEINDAVAIFLLIFRYGMQFLRLVLFVKNNQQKLVSSANVILLDGDDDDDSARLAVDHRPSSLVTTDDAHAQSLIYNDSDDEDDGSRDINADYNMRTVKLRFDPLTKQ</sequence>
<comment type="subcellular location">
    <subcellularLocation>
        <location evidence="1">Membrane</location>
        <topology evidence="1">Multi-pass membrane protein</topology>
    </subcellularLocation>
</comment>
<keyword evidence="4 5" id="KW-0472">Membrane</keyword>
<organism evidence="6 7">
    <name type="scientific">Acanthamoeba castellanii (strain ATCC 30010 / Neff)</name>
    <dbReference type="NCBI Taxonomy" id="1257118"/>
    <lineage>
        <taxon>Eukaryota</taxon>
        <taxon>Amoebozoa</taxon>
        <taxon>Discosea</taxon>
        <taxon>Longamoebia</taxon>
        <taxon>Centramoebida</taxon>
        <taxon>Acanthamoebidae</taxon>
        <taxon>Acanthamoeba</taxon>
    </lineage>
</organism>
<dbReference type="RefSeq" id="XP_004340112.1">
    <property type="nucleotide sequence ID" value="XM_004340064.1"/>
</dbReference>
<dbReference type="InterPro" id="IPR027359">
    <property type="entry name" value="Volt_channel_dom_sf"/>
</dbReference>
<gene>
    <name evidence="6" type="ORF">ACA1_367920</name>
</gene>
<feature type="transmembrane region" description="Helical" evidence="5">
    <location>
        <begin position="144"/>
        <end position="165"/>
    </location>
</feature>
<dbReference type="OMA" id="INADYNM"/>
<keyword evidence="2 5" id="KW-0812">Transmembrane</keyword>
<evidence type="ECO:0000313" key="6">
    <source>
        <dbReference type="EMBL" id="ELR18092.1"/>
    </source>
</evidence>
<dbReference type="GO" id="GO:0016020">
    <property type="term" value="C:membrane"/>
    <property type="evidence" value="ECO:0007669"/>
    <property type="project" value="UniProtKB-SubCell"/>
</dbReference>
<feature type="transmembrane region" description="Helical" evidence="5">
    <location>
        <begin position="115"/>
        <end position="132"/>
    </location>
</feature>
<dbReference type="EMBL" id="KB007960">
    <property type="protein sequence ID" value="ELR18092.1"/>
    <property type="molecule type" value="Genomic_DNA"/>
</dbReference>
<dbReference type="AlphaFoldDB" id="L8GYT8"/>
<dbReference type="KEGG" id="acan:ACA1_367920"/>
<proteinExistence type="predicted"/>
<feature type="transmembrane region" description="Helical" evidence="5">
    <location>
        <begin position="79"/>
        <end position="103"/>
    </location>
</feature>
<keyword evidence="7" id="KW-1185">Reference proteome</keyword>
<dbReference type="Gene3D" id="1.20.120.350">
    <property type="entry name" value="Voltage-gated potassium channels. Chain C"/>
    <property type="match status" value="1"/>
</dbReference>
<dbReference type="OrthoDB" id="429183at2759"/>